<gene>
    <name evidence="1" type="ORF">BaRGS_00012944</name>
</gene>
<accession>A0ABD0L8J2</accession>
<reference evidence="1 2" key="1">
    <citation type="journal article" date="2023" name="Sci. Data">
        <title>Genome assembly of the Korean intertidal mud-creeper Batillaria attramentaria.</title>
        <authorList>
            <person name="Patra A.K."/>
            <person name="Ho P.T."/>
            <person name="Jun S."/>
            <person name="Lee S.J."/>
            <person name="Kim Y."/>
            <person name="Won Y.J."/>
        </authorList>
    </citation>
    <scope>NUCLEOTIDE SEQUENCE [LARGE SCALE GENOMIC DNA]</scope>
    <source>
        <strain evidence="1">Wonlab-2016</strain>
    </source>
</reference>
<comment type="caution">
    <text evidence="1">The sequence shown here is derived from an EMBL/GenBank/DDBJ whole genome shotgun (WGS) entry which is preliminary data.</text>
</comment>
<feature type="non-terminal residue" evidence="1">
    <location>
        <position position="1"/>
    </location>
</feature>
<dbReference type="Proteomes" id="UP001519460">
    <property type="component" value="Unassembled WGS sequence"/>
</dbReference>
<organism evidence="1 2">
    <name type="scientific">Batillaria attramentaria</name>
    <dbReference type="NCBI Taxonomy" id="370345"/>
    <lineage>
        <taxon>Eukaryota</taxon>
        <taxon>Metazoa</taxon>
        <taxon>Spiralia</taxon>
        <taxon>Lophotrochozoa</taxon>
        <taxon>Mollusca</taxon>
        <taxon>Gastropoda</taxon>
        <taxon>Caenogastropoda</taxon>
        <taxon>Sorbeoconcha</taxon>
        <taxon>Cerithioidea</taxon>
        <taxon>Batillariidae</taxon>
        <taxon>Batillaria</taxon>
    </lineage>
</organism>
<keyword evidence="2" id="KW-1185">Reference proteome</keyword>
<evidence type="ECO:0000313" key="2">
    <source>
        <dbReference type="Proteomes" id="UP001519460"/>
    </source>
</evidence>
<dbReference type="EMBL" id="JACVVK020000072">
    <property type="protein sequence ID" value="KAK7495724.1"/>
    <property type="molecule type" value="Genomic_DNA"/>
</dbReference>
<proteinExistence type="predicted"/>
<name>A0ABD0L8J2_9CAEN</name>
<dbReference type="AlphaFoldDB" id="A0ABD0L8J2"/>
<protein>
    <submittedName>
        <fullName evidence="1">Uncharacterized protein</fullName>
    </submittedName>
</protein>
<evidence type="ECO:0000313" key="1">
    <source>
        <dbReference type="EMBL" id="KAK7495724.1"/>
    </source>
</evidence>
<sequence>HRFTSALLANATESMNRNHGRLAAERAGWPGIHKLGRSMRMVDFRSLRRHSCVGTRSG</sequence>